<keyword evidence="2" id="KW-0547">Nucleotide-binding</keyword>
<dbReference type="SUPFAM" id="SSF55874">
    <property type="entry name" value="ATPase domain of HSP90 chaperone/DNA topoisomerase II/histidine kinase"/>
    <property type="match status" value="1"/>
</dbReference>
<evidence type="ECO:0000313" key="2">
    <source>
        <dbReference type="EMBL" id="UUY01728.1"/>
    </source>
</evidence>
<keyword evidence="2" id="KW-0067">ATP-binding</keyword>
<dbReference type="InterPro" id="IPR036890">
    <property type="entry name" value="HATPase_C_sf"/>
</dbReference>
<dbReference type="RefSeq" id="WP_353862277.1">
    <property type="nucleotide sequence ID" value="NZ_CP088295.1"/>
</dbReference>
<sequence length="333" mass="36210">MEFDVKLTAEHLERIGSTQPLTGLIELIWNALDADATEIEVKFGRNELDGIEDIRVTDNGHGMLASEIQEGFGAIGASRKQAQRTSPGGRAMHGREGRGRYRAAGIGNRILWRTIAADPTQDGQHFRTTVELQVSNLVHVTVSEPEPTSEATGTTVVIPDLGGSAPRGLSGSTPVDRLTATFGLQLQNFNAHLRYDGVEIDPAAAQDQRVDVPLAAEPDDALLTIIEWNRKIERGLYLCDSQGTPLAEQPPGIQAPGFEFTAYLQWKGFDGKGGDGPPVHQPGRVWRARPHGGSEGRTEGLLQAPRERSHTRAGREVEGRGVLSLQGRRKDRD</sequence>
<dbReference type="GO" id="GO:0005524">
    <property type="term" value="F:ATP binding"/>
    <property type="evidence" value="ECO:0007669"/>
    <property type="project" value="UniProtKB-KW"/>
</dbReference>
<feature type="compositionally biased region" description="Basic and acidic residues" evidence="1">
    <location>
        <begin position="305"/>
        <end position="319"/>
    </location>
</feature>
<protein>
    <submittedName>
        <fullName evidence="2">ATP-binding protein</fullName>
    </submittedName>
</protein>
<dbReference type="Pfam" id="PF13589">
    <property type="entry name" value="HATPase_c_3"/>
    <property type="match status" value="1"/>
</dbReference>
<dbReference type="Gene3D" id="3.30.565.10">
    <property type="entry name" value="Histidine kinase-like ATPase, C-terminal domain"/>
    <property type="match status" value="1"/>
</dbReference>
<accession>A0ABY5PAM2</accession>
<gene>
    <name evidence="2" type="ORF">LRS13_13450</name>
</gene>
<keyword evidence="3" id="KW-1185">Reference proteome</keyword>
<dbReference type="EMBL" id="CP088295">
    <property type="protein sequence ID" value="UUY01728.1"/>
    <property type="molecule type" value="Genomic_DNA"/>
</dbReference>
<feature type="region of interest" description="Disordered" evidence="1">
    <location>
        <begin position="271"/>
        <end position="333"/>
    </location>
</feature>
<organism evidence="2 3">
    <name type="scientific">Svornostia abyssi</name>
    <dbReference type="NCBI Taxonomy" id="2898438"/>
    <lineage>
        <taxon>Bacteria</taxon>
        <taxon>Bacillati</taxon>
        <taxon>Actinomycetota</taxon>
        <taxon>Thermoleophilia</taxon>
        <taxon>Solirubrobacterales</taxon>
        <taxon>Baekduiaceae</taxon>
        <taxon>Svornostia</taxon>
    </lineage>
</organism>
<reference evidence="3" key="1">
    <citation type="submission" date="2021-11" db="EMBL/GenBank/DDBJ databases">
        <title>Cultivation dependent microbiological survey of springs from the worlds oldest radium mine currently devoted to the extraction of radon-saturated water.</title>
        <authorList>
            <person name="Kapinusova G."/>
            <person name="Smrhova T."/>
            <person name="Strejcek M."/>
            <person name="Suman J."/>
            <person name="Jani K."/>
            <person name="Pajer P."/>
            <person name="Uhlik O."/>
        </authorList>
    </citation>
    <scope>NUCLEOTIDE SEQUENCE [LARGE SCALE GENOMIC DNA]</scope>
    <source>
        <strain evidence="3">J379</strain>
    </source>
</reference>
<name>A0ABY5PAM2_9ACTN</name>
<proteinExistence type="predicted"/>
<evidence type="ECO:0000313" key="3">
    <source>
        <dbReference type="Proteomes" id="UP001058860"/>
    </source>
</evidence>
<dbReference type="Proteomes" id="UP001058860">
    <property type="component" value="Chromosome"/>
</dbReference>
<evidence type="ECO:0000256" key="1">
    <source>
        <dbReference type="SAM" id="MobiDB-lite"/>
    </source>
</evidence>